<keyword evidence="2" id="KW-0378">Hydrolase</keyword>
<dbReference type="PANTHER" id="PTHR43037">
    <property type="entry name" value="UNNAMED PRODUCT-RELATED"/>
    <property type="match status" value="1"/>
</dbReference>
<evidence type="ECO:0000256" key="2">
    <source>
        <dbReference type="ARBA" id="ARBA00022801"/>
    </source>
</evidence>
<dbReference type="Pfam" id="PF10503">
    <property type="entry name" value="Esterase_PHB"/>
    <property type="match status" value="1"/>
</dbReference>
<comment type="caution">
    <text evidence="4">The sequence shown here is derived from an EMBL/GenBank/DDBJ whole genome shotgun (WGS) entry which is preliminary data.</text>
</comment>
<name>A0ABS9W9N3_9PROT</name>
<reference evidence="4 5" key="1">
    <citation type="submission" date="2022-03" db="EMBL/GenBank/DDBJ databases">
        <title>Complete genome analysis of Roseomonas KG 17.1 : a prolific producer of plant growth promoters.</title>
        <authorList>
            <person name="Saadouli I."/>
            <person name="Najjari A."/>
            <person name="Mosbah A."/>
            <person name="Ouzari H.I."/>
        </authorList>
    </citation>
    <scope>NUCLEOTIDE SEQUENCE [LARGE SCALE GENOMIC DNA]</scope>
    <source>
        <strain evidence="4 5">KG17-1</strain>
    </source>
</reference>
<dbReference type="PANTHER" id="PTHR43037:SF1">
    <property type="entry name" value="BLL1128 PROTEIN"/>
    <property type="match status" value="1"/>
</dbReference>
<evidence type="ECO:0000313" key="5">
    <source>
        <dbReference type="Proteomes" id="UP001201985"/>
    </source>
</evidence>
<dbReference type="InterPro" id="IPR029058">
    <property type="entry name" value="AB_hydrolase_fold"/>
</dbReference>
<keyword evidence="1" id="KW-0732">Signal</keyword>
<dbReference type="Gene3D" id="3.40.50.1820">
    <property type="entry name" value="alpha/beta hydrolase"/>
    <property type="match status" value="1"/>
</dbReference>
<feature type="region of interest" description="Disordered" evidence="3">
    <location>
        <begin position="219"/>
        <end position="242"/>
    </location>
</feature>
<accession>A0ABS9W9N3</accession>
<evidence type="ECO:0000256" key="3">
    <source>
        <dbReference type="SAM" id="MobiDB-lite"/>
    </source>
</evidence>
<evidence type="ECO:0000313" key="4">
    <source>
        <dbReference type="EMBL" id="MCI0756007.1"/>
    </source>
</evidence>
<gene>
    <name evidence="4" type="ORF">MON41_20275</name>
</gene>
<protein>
    <submittedName>
        <fullName evidence="4">PHB depolymerase family esterase</fullName>
    </submittedName>
</protein>
<organism evidence="4 5">
    <name type="scientific">Teichococcus vastitatis</name>
    <dbReference type="NCBI Taxonomy" id="2307076"/>
    <lineage>
        <taxon>Bacteria</taxon>
        <taxon>Pseudomonadati</taxon>
        <taxon>Pseudomonadota</taxon>
        <taxon>Alphaproteobacteria</taxon>
        <taxon>Acetobacterales</taxon>
        <taxon>Roseomonadaceae</taxon>
        <taxon>Roseomonas</taxon>
    </lineage>
</organism>
<dbReference type="InterPro" id="IPR010126">
    <property type="entry name" value="Esterase_phb"/>
</dbReference>
<proteinExistence type="predicted"/>
<evidence type="ECO:0000256" key="1">
    <source>
        <dbReference type="ARBA" id="ARBA00022729"/>
    </source>
</evidence>
<dbReference type="Proteomes" id="UP001201985">
    <property type="component" value="Unassembled WGS sequence"/>
</dbReference>
<dbReference type="RefSeq" id="WP_241793727.1">
    <property type="nucleotide sequence ID" value="NZ_JALBUU010000079.1"/>
</dbReference>
<dbReference type="SUPFAM" id="SSF53474">
    <property type="entry name" value="alpha/beta-Hydrolases"/>
    <property type="match status" value="1"/>
</dbReference>
<dbReference type="InterPro" id="IPR050955">
    <property type="entry name" value="Plant_Biomass_Hydrol_Est"/>
</dbReference>
<dbReference type="NCBIfam" id="TIGR01840">
    <property type="entry name" value="esterase_phb"/>
    <property type="match status" value="1"/>
</dbReference>
<keyword evidence="5" id="KW-1185">Reference proteome</keyword>
<sequence length="242" mass="26217">MANTLFRLDELVRLRQRWSRALFRHVPASPEDQAAARVAEERLTEVTGFGTNPGGLRMLCFVPPGLPPGAPLVVALHGCTQTAAGYDLGCGWSAMAEHLGFALLLPEQRRENNPRLCFNWFNPEDIERDSGEPASIRQMIGWMQREHRLDPARTFISGLSAGGGMSSVMLACYPECFAGGAILAGLPYRAATSVAGAFEAMYHPTSLPARSRGDAVRAASAHRRIGVPGRASRSGRAMPMSR</sequence>
<dbReference type="EMBL" id="JALBUU010000079">
    <property type="protein sequence ID" value="MCI0756007.1"/>
    <property type="molecule type" value="Genomic_DNA"/>
</dbReference>